<dbReference type="AlphaFoldDB" id="A0A4U9ZPG0"/>
<evidence type="ECO:0000259" key="5">
    <source>
        <dbReference type="PROSITE" id="PS50893"/>
    </source>
</evidence>
<dbReference type="GO" id="GO:0016887">
    <property type="term" value="F:ATP hydrolysis activity"/>
    <property type="evidence" value="ECO:0007669"/>
    <property type="project" value="InterPro"/>
</dbReference>
<keyword evidence="3" id="KW-0547">Nucleotide-binding</keyword>
<reference evidence="6 7" key="1">
    <citation type="submission" date="2019-05" db="EMBL/GenBank/DDBJ databases">
        <authorList>
            <consortium name="Pathogen Informatics"/>
        </authorList>
    </citation>
    <scope>NUCLEOTIDE SEQUENCE [LARGE SCALE GENOMIC DNA]</scope>
    <source>
        <strain evidence="6 7">NCTC11189</strain>
    </source>
</reference>
<dbReference type="EMBL" id="CABEHV010000004">
    <property type="protein sequence ID" value="VTS42285.1"/>
    <property type="molecule type" value="Genomic_DNA"/>
</dbReference>
<dbReference type="SMART" id="SM00382">
    <property type="entry name" value="AAA"/>
    <property type="match status" value="1"/>
</dbReference>
<evidence type="ECO:0000256" key="1">
    <source>
        <dbReference type="ARBA" id="ARBA00005417"/>
    </source>
</evidence>
<accession>A0A4U9ZPG0</accession>
<dbReference type="Proteomes" id="UP000387692">
    <property type="component" value="Unassembled WGS sequence"/>
</dbReference>
<keyword evidence="4 6" id="KW-0067">ATP-binding</keyword>
<evidence type="ECO:0000256" key="2">
    <source>
        <dbReference type="ARBA" id="ARBA00022448"/>
    </source>
</evidence>
<dbReference type="GO" id="GO:0005524">
    <property type="term" value="F:ATP binding"/>
    <property type="evidence" value="ECO:0007669"/>
    <property type="project" value="UniProtKB-KW"/>
</dbReference>
<dbReference type="InterPro" id="IPR027417">
    <property type="entry name" value="P-loop_NTPase"/>
</dbReference>
<feature type="domain" description="ABC transporter" evidence="5">
    <location>
        <begin position="4"/>
        <end position="215"/>
    </location>
</feature>
<protein>
    <submittedName>
        <fullName evidence="6">ABC transporter ATP-binding protein</fullName>
        <ecNumber evidence="6">3.6.3.30</ecNumber>
    </submittedName>
</protein>
<name>A0A4U9ZPG0_STRMT</name>
<proteinExistence type="inferred from homology"/>
<dbReference type="InterPro" id="IPR017871">
    <property type="entry name" value="ABC_transporter-like_CS"/>
</dbReference>
<dbReference type="PROSITE" id="PS50893">
    <property type="entry name" value="ABC_TRANSPORTER_2"/>
    <property type="match status" value="1"/>
</dbReference>
<dbReference type="RefSeq" id="WP_143952730.1">
    <property type="nucleotide sequence ID" value="NZ_CABEHV010000004.1"/>
</dbReference>
<dbReference type="InterPro" id="IPR003439">
    <property type="entry name" value="ABC_transporter-like_ATP-bd"/>
</dbReference>
<evidence type="ECO:0000313" key="6">
    <source>
        <dbReference type="EMBL" id="VTS42285.1"/>
    </source>
</evidence>
<sequence>MDCIKVDHLSKIFGKKCVIDDVSYVFESGKIYGIVGTNGCGKSVLFKMLSGLMKPTIGKITVGSVIVGGNGSMPLDVGLLIEHPGFLPSLTALENLEQLAAIKNKITKKEIEEVLNKVGLYQDKDVKVKNYSLGMLQRLGIAQALMENPKILLLDEPFNSMDYEGVEELRKIIKSYARKNHITMLVTSHNKEDIEVLSDIVLELKNGKLVKTSNF</sequence>
<dbReference type="SUPFAM" id="SSF52540">
    <property type="entry name" value="P-loop containing nucleoside triphosphate hydrolases"/>
    <property type="match status" value="1"/>
</dbReference>
<evidence type="ECO:0000256" key="3">
    <source>
        <dbReference type="ARBA" id="ARBA00022741"/>
    </source>
</evidence>
<dbReference type="Pfam" id="PF00005">
    <property type="entry name" value="ABC_tran"/>
    <property type="match status" value="1"/>
</dbReference>
<organism evidence="6 7">
    <name type="scientific">Streptococcus mitis</name>
    <dbReference type="NCBI Taxonomy" id="28037"/>
    <lineage>
        <taxon>Bacteria</taxon>
        <taxon>Bacillati</taxon>
        <taxon>Bacillota</taxon>
        <taxon>Bacilli</taxon>
        <taxon>Lactobacillales</taxon>
        <taxon>Streptococcaceae</taxon>
        <taxon>Streptococcus</taxon>
        <taxon>Streptococcus mitis group</taxon>
    </lineage>
</organism>
<dbReference type="PANTHER" id="PTHR43335">
    <property type="entry name" value="ABC TRANSPORTER, ATP-BINDING PROTEIN"/>
    <property type="match status" value="1"/>
</dbReference>
<keyword evidence="2" id="KW-0813">Transport</keyword>
<gene>
    <name evidence="6" type="primary">fbpC</name>
    <name evidence="6" type="ORF">NCTC11189_01666</name>
</gene>
<dbReference type="PROSITE" id="PS00211">
    <property type="entry name" value="ABC_TRANSPORTER_1"/>
    <property type="match status" value="1"/>
</dbReference>
<dbReference type="Gene3D" id="3.40.50.300">
    <property type="entry name" value="P-loop containing nucleotide triphosphate hydrolases"/>
    <property type="match status" value="1"/>
</dbReference>
<dbReference type="PANTHER" id="PTHR43335:SF4">
    <property type="entry name" value="ABC TRANSPORTER, ATP-BINDING PROTEIN"/>
    <property type="match status" value="1"/>
</dbReference>
<evidence type="ECO:0000256" key="4">
    <source>
        <dbReference type="ARBA" id="ARBA00022840"/>
    </source>
</evidence>
<keyword evidence="6" id="KW-0378">Hydrolase</keyword>
<evidence type="ECO:0000313" key="7">
    <source>
        <dbReference type="Proteomes" id="UP000387692"/>
    </source>
</evidence>
<dbReference type="InterPro" id="IPR003593">
    <property type="entry name" value="AAA+_ATPase"/>
</dbReference>
<comment type="similarity">
    <text evidence="1">Belongs to the ABC transporter superfamily.</text>
</comment>
<dbReference type="EC" id="3.6.3.30" evidence="6"/>